<dbReference type="Proteomes" id="UP000244081">
    <property type="component" value="Unassembled WGS sequence"/>
</dbReference>
<evidence type="ECO:0000256" key="1">
    <source>
        <dbReference type="ARBA" id="ARBA00004651"/>
    </source>
</evidence>
<dbReference type="InterPro" id="IPR030922">
    <property type="entry name" value="LptF"/>
</dbReference>
<proteinExistence type="predicted"/>
<organism evidence="7 8">
    <name type="scientific">Breoghania corrubedonensis</name>
    <dbReference type="NCBI Taxonomy" id="665038"/>
    <lineage>
        <taxon>Bacteria</taxon>
        <taxon>Pseudomonadati</taxon>
        <taxon>Pseudomonadota</taxon>
        <taxon>Alphaproteobacteria</taxon>
        <taxon>Hyphomicrobiales</taxon>
        <taxon>Stappiaceae</taxon>
        <taxon>Breoghania</taxon>
    </lineage>
</organism>
<dbReference type="OrthoDB" id="8477889at2"/>
<keyword evidence="2" id="KW-1003">Cell membrane</keyword>
<dbReference type="PANTHER" id="PTHR33529:SF6">
    <property type="entry name" value="YJGP_YJGQ FAMILY PERMEASE"/>
    <property type="match status" value="1"/>
</dbReference>
<evidence type="ECO:0000313" key="7">
    <source>
        <dbReference type="EMBL" id="PTW60434.1"/>
    </source>
</evidence>
<protein>
    <submittedName>
        <fullName evidence="7">Lipopolysaccharide export system permease protein</fullName>
    </submittedName>
</protein>
<dbReference type="InterPro" id="IPR005495">
    <property type="entry name" value="LptG/LptF_permease"/>
</dbReference>
<dbReference type="PANTHER" id="PTHR33529">
    <property type="entry name" value="SLR0882 PROTEIN-RELATED"/>
    <property type="match status" value="1"/>
</dbReference>
<keyword evidence="3 6" id="KW-0812">Transmembrane</keyword>
<evidence type="ECO:0000256" key="5">
    <source>
        <dbReference type="ARBA" id="ARBA00023136"/>
    </source>
</evidence>
<evidence type="ECO:0000256" key="6">
    <source>
        <dbReference type="SAM" id="Phobius"/>
    </source>
</evidence>
<feature type="transmembrane region" description="Helical" evidence="6">
    <location>
        <begin position="53"/>
        <end position="78"/>
    </location>
</feature>
<dbReference type="NCBIfam" id="TIGR04407">
    <property type="entry name" value="LptF_YjgP"/>
    <property type="match status" value="1"/>
</dbReference>
<evidence type="ECO:0000256" key="4">
    <source>
        <dbReference type="ARBA" id="ARBA00022989"/>
    </source>
</evidence>
<gene>
    <name evidence="7" type="ORF">C8N35_10457</name>
</gene>
<dbReference type="EMBL" id="QAYG01000004">
    <property type="protein sequence ID" value="PTW60434.1"/>
    <property type="molecule type" value="Genomic_DNA"/>
</dbReference>
<name>A0A2T5V9M5_9HYPH</name>
<feature type="transmembrane region" description="Helical" evidence="6">
    <location>
        <begin position="337"/>
        <end position="357"/>
    </location>
</feature>
<dbReference type="RefSeq" id="WP_107990053.1">
    <property type="nucleotide sequence ID" value="NZ_QAYG01000004.1"/>
</dbReference>
<dbReference type="Pfam" id="PF03739">
    <property type="entry name" value="LptF_LptG"/>
    <property type="match status" value="1"/>
</dbReference>
<keyword evidence="8" id="KW-1185">Reference proteome</keyword>
<keyword evidence="4 6" id="KW-1133">Transmembrane helix</keyword>
<feature type="transmembrane region" description="Helical" evidence="6">
    <location>
        <begin position="12"/>
        <end position="33"/>
    </location>
</feature>
<dbReference type="GO" id="GO:0055085">
    <property type="term" value="P:transmembrane transport"/>
    <property type="evidence" value="ECO:0007669"/>
    <property type="project" value="InterPro"/>
</dbReference>
<keyword evidence="5 6" id="KW-0472">Membrane</keyword>
<comment type="caution">
    <text evidence="7">The sequence shown here is derived from an EMBL/GenBank/DDBJ whole genome shotgun (WGS) entry which is preliminary data.</text>
</comment>
<evidence type="ECO:0000256" key="2">
    <source>
        <dbReference type="ARBA" id="ARBA00022475"/>
    </source>
</evidence>
<feature type="transmembrane region" description="Helical" evidence="6">
    <location>
        <begin position="279"/>
        <end position="297"/>
    </location>
</feature>
<feature type="transmembrane region" description="Helical" evidence="6">
    <location>
        <begin position="99"/>
        <end position="121"/>
    </location>
</feature>
<comment type="subcellular location">
    <subcellularLocation>
        <location evidence="1">Cell membrane</location>
        <topology evidence="1">Multi-pass membrane protein</topology>
    </subcellularLocation>
</comment>
<feature type="transmembrane region" description="Helical" evidence="6">
    <location>
        <begin position="309"/>
        <end position="331"/>
    </location>
</feature>
<evidence type="ECO:0000313" key="8">
    <source>
        <dbReference type="Proteomes" id="UP000244081"/>
    </source>
</evidence>
<dbReference type="GO" id="GO:0015920">
    <property type="term" value="P:lipopolysaccharide transport"/>
    <property type="evidence" value="ECO:0007669"/>
    <property type="project" value="TreeGrafter"/>
</dbReference>
<sequence length="395" mass="43316">MKTIERYILRRISGAFLLAFGAMIGVVWATQALRQLDLVTAKGQTIVQFLKMTMLALPFLGVIVAPFALAIALIIVLNALNSDNELVVINATGAAKTKVLKPVMAFAFLLSVLTLIASLWVSPAGLAQLRQELTQVRVDLVANIVRPGRFIEVDDGLTFHIRNRSGDGTLESLMMDDRRDPETTFTYLAQKGQVAEIAGRMLLVMHDGTIQRRTNETGAISIVKFESYAFDLTSLMPQASAPTFKPSERTIGELLNPPADDNYYKRYTERFHAEIHDRFAVALYPLAFGMIIFVFLGEARTTRQSRHTGVLGALFGCVLVRVAGFGATNLAVSDPDMVLAIYLVPLSVMGLSARLALSDARPVWVRFIGRAVHGVVGTIESTAERITSRFANGRT</sequence>
<accession>A0A2T5V9M5</accession>
<dbReference type="AlphaFoldDB" id="A0A2T5V9M5"/>
<dbReference type="GO" id="GO:0043190">
    <property type="term" value="C:ATP-binding cassette (ABC) transporter complex"/>
    <property type="evidence" value="ECO:0007669"/>
    <property type="project" value="InterPro"/>
</dbReference>
<evidence type="ECO:0000256" key="3">
    <source>
        <dbReference type="ARBA" id="ARBA00022692"/>
    </source>
</evidence>
<reference evidence="7 8" key="1">
    <citation type="submission" date="2018-04" db="EMBL/GenBank/DDBJ databases">
        <title>Genomic Encyclopedia of Archaeal and Bacterial Type Strains, Phase II (KMG-II): from individual species to whole genera.</title>
        <authorList>
            <person name="Goeker M."/>
        </authorList>
    </citation>
    <scope>NUCLEOTIDE SEQUENCE [LARGE SCALE GENOMIC DNA]</scope>
    <source>
        <strain evidence="7 8">DSM 23382</strain>
    </source>
</reference>